<dbReference type="Gene3D" id="3.40.1190.20">
    <property type="match status" value="1"/>
</dbReference>
<dbReference type="GO" id="GO:0016301">
    <property type="term" value="F:kinase activity"/>
    <property type="evidence" value="ECO:0007669"/>
    <property type="project" value="UniProtKB-KW"/>
</dbReference>
<organism evidence="6 7">
    <name type="scientific">Kaistia dalseonensis</name>
    <dbReference type="NCBI Taxonomy" id="410840"/>
    <lineage>
        <taxon>Bacteria</taxon>
        <taxon>Pseudomonadati</taxon>
        <taxon>Pseudomonadota</taxon>
        <taxon>Alphaproteobacteria</taxon>
        <taxon>Hyphomicrobiales</taxon>
        <taxon>Kaistiaceae</taxon>
        <taxon>Kaistia</taxon>
    </lineage>
</organism>
<name>A0ABU0H7N9_9HYPH</name>
<dbReference type="Pfam" id="PF00294">
    <property type="entry name" value="PfkB"/>
    <property type="match status" value="1"/>
</dbReference>
<reference evidence="6 7" key="1">
    <citation type="submission" date="2023-07" db="EMBL/GenBank/DDBJ databases">
        <title>Genomic Encyclopedia of Type Strains, Phase IV (KMG-IV): sequencing the most valuable type-strain genomes for metagenomic binning, comparative biology and taxonomic classification.</title>
        <authorList>
            <person name="Goeker M."/>
        </authorList>
    </citation>
    <scope>NUCLEOTIDE SEQUENCE [LARGE SCALE GENOMIC DNA]</scope>
    <source>
        <strain evidence="6 7">B6-8</strain>
    </source>
</reference>
<proteinExistence type="inferred from homology"/>
<comment type="similarity">
    <text evidence="1 4">Belongs to the carbohydrate kinase PfkB family.</text>
</comment>
<dbReference type="PANTHER" id="PTHR10584:SF157">
    <property type="entry name" value="SULFOFRUCTOSE KINASE"/>
    <property type="match status" value="1"/>
</dbReference>
<keyword evidence="2 4" id="KW-0808">Transferase</keyword>
<dbReference type="SUPFAM" id="SSF53613">
    <property type="entry name" value="Ribokinase-like"/>
    <property type="match status" value="1"/>
</dbReference>
<dbReference type="InterPro" id="IPR011611">
    <property type="entry name" value="PfkB_dom"/>
</dbReference>
<dbReference type="InterPro" id="IPR002139">
    <property type="entry name" value="Ribo/fructo_kinase"/>
</dbReference>
<evidence type="ECO:0000259" key="5">
    <source>
        <dbReference type="Pfam" id="PF00294"/>
    </source>
</evidence>
<keyword evidence="7" id="KW-1185">Reference proteome</keyword>
<dbReference type="Proteomes" id="UP001241603">
    <property type="component" value="Unassembled WGS sequence"/>
</dbReference>
<dbReference type="InterPro" id="IPR029056">
    <property type="entry name" value="Ribokinase-like"/>
</dbReference>
<accession>A0ABU0H7N9</accession>
<evidence type="ECO:0000256" key="1">
    <source>
        <dbReference type="ARBA" id="ARBA00010688"/>
    </source>
</evidence>
<dbReference type="RefSeq" id="WP_266348835.1">
    <property type="nucleotide sequence ID" value="NZ_JAPKNG010000003.1"/>
</dbReference>
<evidence type="ECO:0000256" key="2">
    <source>
        <dbReference type="ARBA" id="ARBA00022679"/>
    </source>
</evidence>
<dbReference type="PRINTS" id="PR00990">
    <property type="entry name" value="RIBOKINASE"/>
</dbReference>
<evidence type="ECO:0000256" key="4">
    <source>
        <dbReference type="RuleBase" id="RU003704"/>
    </source>
</evidence>
<dbReference type="InterPro" id="IPR002173">
    <property type="entry name" value="Carboh/pur_kinase_PfkB_CS"/>
</dbReference>
<comment type="caution">
    <text evidence="6">The sequence shown here is derived from an EMBL/GenBank/DDBJ whole genome shotgun (WGS) entry which is preliminary data.</text>
</comment>
<feature type="domain" description="Carbohydrate kinase PfkB" evidence="5">
    <location>
        <begin position="5"/>
        <end position="289"/>
    </location>
</feature>
<dbReference type="PANTHER" id="PTHR10584">
    <property type="entry name" value="SUGAR KINASE"/>
    <property type="match status" value="1"/>
</dbReference>
<protein>
    <submittedName>
        <fullName evidence="6">Sugar/nucleoside kinase (Ribokinase family)</fullName>
    </submittedName>
</protein>
<dbReference type="EMBL" id="JAUSVO010000003">
    <property type="protein sequence ID" value="MDQ0437908.1"/>
    <property type="molecule type" value="Genomic_DNA"/>
</dbReference>
<sequence length="317" mass="32956">MTRPHVYCLGTVVLDRIVEVDRLPGPDDKVFVKAKREGPGGPARNAAAALAAWGETVSLASVVGDDPIGMKLLARLDDESIGSEAIDVLPDLETAATLIMVDDAGERAIVIEPVPDAVLAKIGRSLKPAAGDAVVANFFHVEALASTFDRARQAGAFAVLDLELPELLRWGWDAAFRAAASADVVITNSQVVRAFAEREGLVSASAEDVARSLASRLRPAGGRVCVTLGAAGVVAREGDALMRVAALPVKPRDTTGAGDRFMAGLVRALLDGAMFDVALRRAVAAAGLLLSGDPHDWGDAERAARSLTLVTLGEAVG</sequence>
<gene>
    <name evidence="6" type="ORF">QO014_002300</name>
</gene>
<keyword evidence="3 4" id="KW-0418">Kinase</keyword>
<evidence type="ECO:0000256" key="3">
    <source>
        <dbReference type="ARBA" id="ARBA00022777"/>
    </source>
</evidence>
<dbReference type="PROSITE" id="PS00584">
    <property type="entry name" value="PFKB_KINASES_2"/>
    <property type="match status" value="1"/>
</dbReference>
<evidence type="ECO:0000313" key="6">
    <source>
        <dbReference type="EMBL" id="MDQ0437908.1"/>
    </source>
</evidence>
<evidence type="ECO:0000313" key="7">
    <source>
        <dbReference type="Proteomes" id="UP001241603"/>
    </source>
</evidence>